<evidence type="ECO:0000313" key="8">
    <source>
        <dbReference type="RefSeq" id="XP_035551023.1"/>
    </source>
</evidence>
<feature type="compositionally biased region" description="Polar residues" evidence="1">
    <location>
        <begin position="24"/>
        <end position="36"/>
    </location>
</feature>
<accession>A0A6P9F553</accession>
<dbReference type="InterPro" id="IPR054722">
    <property type="entry name" value="PolX-like_BBD"/>
</dbReference>
<evidence type="ECO:0000259" key="4">
    <source>
        <dbReference type="Pfam" id="PF13976"/>
    </source>
</evidence>
<evidence type="ECO:0000259" key="6">
    <source>
        <dbReference type="Pfam" id="PF22936"/>
    </source>
</evidence>
<evidence type="ECO:0000259" key="3">
    <source>
        <dbReference type="Pfam" id="PF07727"/>
    </source>
</evidence>
<dbReference type="Proteomes" id="UP000235220">
    <property type="component" value="Chromosome 10"/>
</dbReference>
<dbReference type="InterPro" id="IPR005162">
    <property type="entry name" value="Retrotrans_gag_dom"/>
</dbReference>
<dbReference type="Pfam" id="PF13976">
    <property type="entry name" value="gag_pre-integrs"/>
    <property type="match status" value="1"/>
</dbReference>
<keyword evidence="7" id="KW-1185">Reference proteome</keyword>
<dbReference type="Pfam" id="PF03732">
    <property type="entry name" value="Retrotrans_gag"/>
    <property type="match status" value="1"/>
</dbReference>
<sequence>MVSRASRAPSMEDLLDSSDESSSPTHPSVHSRIPSNNNHAVHLTQYLNLTDPSNPFRLDTGDTPAVILVTDLLTSENYSTWSRAMRRALRAKNKLAFISGLISKPTDPDNPLFDLWERCNDMVVSWLQNSISPSIKSSVAFVDDAREIWLDLEDRFSHQNGPRIYQLKKTLASLLQESDTVSVYYGKLKTLRDELLIYDPILFCKCGSMKILFDRYQRDCVFQFLMGLNDTYSPVRDQIMLLDPLPPLIKVFSLIQQQERHYKMASVSPSPDSMAFAIRHPYPTSNKFSLQSKSKKDRPYCNHCKITGHTFEHYFKAGNAEAPICSHCTMTGHTMEKCYKLHGYPPGHKLFNRSQSPSALAAQHVSDLEDDSDVRVGLTKAQYQQLVALLQPRELVTAVQPSANQIQSNFPSTSTPHISGISPCLSTSTHDTLSSQFAHWIIDTGATDHMVCCSSLLTTITANISHSVRLPNGTNVPVTHTGTVQLTNSILLTEDLLSWTTIGKGEVRNGLYYLLNTNVSPSTLVTTLQSLTKNSITASVTTSNNVADLWHCRLGHPSFPVLHMITDPIKFSPAFTAFSTSISTISDPITYKQAVKHPGWCQAMEVELLALEQNHTWVITDLPLGKEAIDCKYVYKTKFNADGSIERLKARLVAKGFTQQEGIDYTETFSPVAKLVTVRVLLSIAAIHGWSLLQFDVNNAFLHGDLDEEIYMRKPPGYNKGGPNQL</sequence>
<proteinExistence type="predicted"/>
<evidence type="ECO:0000256" key="1">
    <source>
        <dbReference type="SAM" id="MobiDB-lite"/>
    </source>
</evidence>
<protein>
    <submittedName>
        <fullName evidence="8">Uncharacterized protein LOC118349635</fullName>
    </submittedName>
</protein>
<dbReference type="Pfam" id="PF07727">
    <property type="entry name" value="RVT_2"/>
    <property type="match status" value="1"/>
</dbReference>
<evidence type="ECO:0000313" key="7">
    <source>
        <dbReference type="Proteomes" id="UP000235220"/>
    </source>
</evidence>
<dbReference type="OrthoDB" id="5544992at2759"/>
<feature type="domain" description="Reverse transcriptase Ty1/copia-type" evidence="3">
    <location>
        <begin position="614"/>
        <end position="721"/>
    </location>
</feature>
<name>A0A6P9F553_JUGRE</name>
<dbReference type="Pfam" id="PF14244">
    <property type="entry name" value="Retrotran_gag_3"/>
    <property type="match status" value="1"/>
</dbReference>
<dbReference type="PANTHER" id="PTHR37610">
    <property type="entry name" value="CCHC-TYPE DOMAIN-CONTAINING PROTEIN"/>
    <property type="match status" value="1"/>
</dbReference>
<dbReference type="KEGG" id="jre:118349635"/>
<organism evidence="7 8">
    <name type="scientific">Juglans regia</name>
    <name type="common">English walnut</name>
    <dbReference type="NCBI Taxonomy" id="51240"/>
    <lineage>
        <taxon>Eukaryota</taxon>
        <taxon>Viridiplantae</taxon>
        <taxon>Streptophyta</taxon>
        <taxon>Embryophyta</taxon>
        <taxon>Tracheophyta</taxon>
        <taxon>Spermatophyta</taxon>
        <taxon>Magnoliopsida</taxon>
        <taxon>eudicotyledons</taxon>
        <taxon>Gunneridae</taxon>
        <taxon>Pentapetalae</taxon>
        <taxon>rosids</taxon>
        <taxon>fabids</taxon>
        <taxon>Fagales</taxon>
        <taxon>Juglandaceae</taxon>
        <taxon>Juglans</taxon>
    </lineage>
</organism>
<reference evidence="8" key="1">
    <citation type="submission" date="2025-08" db="UniProtKB">
        <authorList>
            <consortium name="RefSeq"/>
        </authorList>
    </citation>
    <scope>IDENTIFICATION</scope>
    <source>
        <tissue evidence="8">Leaves</tissue>
    </source>
</reference>
<feature type="domain" description="GAG-pre-integrase" evidence="4">
    <location>
        <begin position="528"/>
        <end position="565"/>
    </location>
</feature>
<feature type="region of interest" description="Disordered" evidence="1">
    <location>
        <begin position="1"/>
        <end position="36"/>
    </location>
</feature>
<dbReference type="InterPro" id="IPR029472">
    <property type="entry name" value="Copia-like_N"/>
</dbReference>
<evidence type="ECO:0000259" key="2">
    <source>
        <dbReference type="Pfam" id="PF03732"/>
    </source>
</evidence>
<dbReference type="GeneID" id="118349635"/>
<feature type="domain" description="Retrovirus-related Pol polyprotein from transposon TNT 1-94-like beta-barrel" evidence="6">
    <location>
        <begin position="440"/>
        <end position="487"/>
    </location>
</feature>
<dbReference type="Pfam" id="PF22936">
    <property type="entry name" value="Pol_BBD"/>
    <property type="match status" value="1"/>
</dbReference>
<gene>
    <name evidence="8" type="primary">LOC118349635</name>
</gene>
<dbReference type="InParanoid" id="A0A6P9F553"/>
<feature type="domain" description="Retrotransposon gag" evidence="2">
    <location>
        <begin position="124"/>
        <end position="195"/>
    </location>
</feature>
<dbReference type="PANTHER" id="PTHR37610:SF100">
    <property type="entry name" value="COPIA-LIKE POLYPROTEIN_RETROTRANSPOSON"/>
    <property type="match status" value="1"/>
</dbReference>
<dbReference type="AlphaFoldDB" id="A0A6P9F553"/>
<evidence type="ECO:0000259" key="5">
    <source>
        <dbReference type="Pfam" id="PF14244"/>
    </source>
</evidence>
<dbReference type="InterPro" id="IPR013103">
    <property type="entry name" value="RVT_2"/>
</dbReference>
<dbReference type="RefSeq" id="XP_035551023.1">
    <property type="nucleotide sequence ID" value="XM_035695130.1"/>
</dbReference>
<feature type="domain" description="Retrotransposon Copia-like N-terminal" evidence="5">
    <location>
        <begin position="62"/>
        <end position="106"/>
    </location>
</feature>
<dbReference type="InterPro" id="IPR025724">
    <property type="entry name" value="GAG-pre-integrase_dom"/>
</dbReference>